<dbReference type="InterPro" id="IPR011333">
    <property type="entry name" value="SKP1/BTB/POZ_sf"/>
</dbReference>
<comment type="caution">
    <text evidence="2">The sequence shown here is derived from an EMBL/GenBank/DDBJ whole genome shotgun (WGS) entry which is preliminary data.</text>
</comment>
<dbReference type="Gene3D" id="1.25.40.420">
    <property type="match status" value="1"/>
</dbReference>
<dbReference type="InterPro" id="IPR000210">
    <property type="entry name" value="BTB/POZ_dom"/>
</dbReference>
<feature type="domain" description="BTB" evidence="1">
    <location>
        <begin position="8"/>
        <end position="65"/>
    </location>
</feature>
<accession>A0A8X6F6G9</accession>
<dbReference type="PANTHER" id="PTHR24413">
    <property type="entry name" value="SPECKLE-TYPE POZ PROTEIN"/>
    <property type="match status" value="1"/>
</dbReference>
<dbReference type="Proteomes" id="UP000887116">
    <property type="component" value="Unassembled WGS sequence"/>
</dbReference>
<organism evidence="2 3">
    <name type="scientific">Trichonephila clavata</name>
    <name type="common">Joro spider</name>
    <name type="synonym">Nephila clavata</name>
    <dbReference type="NCBI Taxonomy" id="2740835"/>
    <lineage>
        <taxon>Eukaryota</taxon>
        <taxon>Metazoa</taxon>
        <taxon>Ecdysozoa</taxon>
        <taxon>Arthropoda</taxon>
        <taxon>Chelicerata</taxon>
        <taxon>Arachnida</taxon>
        <taxon>Araneae</taxon>
        <taxon>Araneomorphae</taxon>
        <taxon>Entelegynae</taxon>
        <taxon>Araneoidea</taxon>
        <taxon>Nephilidae</taxon>
        <taxon>Trichonephila</taxon>
    </lineage>
</organism>
<dbReference type="SUPFAM" id="SSF54695">
    <property type="entry name" value="POZ domain"/>
    <property type="match status" value="1"/>
</dbReference>
<evidence type="ECO:0000313" key="3">
    <source>
        <dbReference type="Proteomes" id="UP000887116"/>
    </source>
</evidence>
<reference evidence="2" key="1">
    <citation type="submission" date="2020-07" db="EMBL/GenBank/DDBJ databases">
        <title>Multicomponent nature underlies the extraordinary mechanical properties of spider dragline silk.</title>
        <authorList>
            <person name="Kono N."/>
            <person name="Nakamura H."/>
            <person name="Mori M."/>
            <person name="Yoshida Y."/>
            <person name="Ohtoshi R."/>
            <person name="Malay A.D."/>
            <person name="Moran D.A.P."/>
            <person name="Tomita M."/>
            <person name="Numata K."/>
            <person name="Arakawa K."/>
        </authorList>
    </citation>
    <scope>NUCLEOTIDE SEQUENCE</scope>
</reference>
<proteinExistence type="predicted"/>
<name>A0A8X6F6G9_TRICU</name>
<dbReference type="Pfam" id="PF00651">
    <property type="entry name" value="BTB"/>
    <property type="match status" value="1"/>
</dbReference>
<evidence type="ECO:0000313" key="2">
    <source>
        <dbReference type="EMBL" id="GFQ71021.1"/>
    </source>
</evidence>
<dbReference type="Gene3D" id="3.30.710.10">
    <property type="entry name" value="Potassium Channel Kv1.1, Chain A"/>
    <property type="match status" value="1"/>
</dbReference>
<dbReference type="EMBL" id="BMAO01020964">
    <property type="protein sequence ID" value="GFQ71021.1"/>
    <property type="molecule type" value="Genomic_DNA"/>
</dbReference>
<dbReference type="AlphaFoldDB" id="A0A8X6F6G9"/>
<dbReference type="OrthoDB" id="6434910at2759"/>
<evidence type="ECO:0000259" key="1">
    <source>
        <dbReference type="Pfam" id="PF00651"/>
    </source>
</evidence>
<keyword evidence="3" id="KW-1185">Reference proteome</keyword>
<gene>
    <name evidence="2" type="primary">NCL1_45128</name>
    <name evidence="2" type="ORF">TNCT_98651</name>
</gene>
<protein>
    <submittedName>
        <fullName evidence="2">Tdpoz3</fullName>
    </submittedName>
</protein>
<sequence>MKEKIKGRVDIVDLDDDIVRRMLSYMYTDSVEDLQWDSALPLYEAANKYEIMSLRKKCSSFLEHSLSLTNACDALLLADRHQDNHIKMIVQTYIIDRDKCVFALEEWKMLMKKNSELAAETMHKVWQK</sequence>